<gene>
    <name evidence="2" type="ORF">HCEG_04449</name>
</gene>
<evidence type="ECO:0000313" key="2">
    <source>
        <dbReference type="EMBL" id="EGC45234.1"/>
    </source>
</evidence>
<evidence type="ECO:0000313" key="3">
    <source>
        <dbReference type="Proteomes" id="UP000008142"/>
    </source>
</evidence>
<sequence length="202" mass="22431">MCNLHTVILNLVYNHHCNDLELMMIGLLSELPNDSYDHFLDNYDDDLDDHSRDQILTTQNLSTIPISTQFIIIISKKYSTELTQQTRTNLSISSVDSTTSQSASASAQLPSRLENDSRNIFINSILDTDNTDNIACNDNNITSAYSKHNLQMLSVNSAFSKPTSAQLLSGLNNNSDITDTDTINHINDKNDAAEDDNNKSGD</sequence>
<organism evidence="3">
    <name type="scientific">Ajellomyces capsulatus (strain H88)</name>
    <name type="common">Darling's disease fungus</name>
    <name type="synonym">Histoplasma capsulatum</name>
    <dbReference type="NCBI Taxonomy" id="544711"/>
    <lineage>
        <taxon>Eukaryota</taxon>
        <taxon>Fungi</taxon>
        <taxon>Dikarya</taxon>
        <taxon>Ascomycota</taxon>
        <taxon>Pezizomycotina</taxon>
        <taxon>Eurotiomycetes</taxon>
        <taxon>Eurotiomycetidae</taxon>
        <taxon>Onygenales</taxon>
        <taxon>Ajellomycetaceae</taxon>
        <taxon>Histoplasma</taxon>
    </lineage>
</organism>
<evidence type="ECO:0000256" key="1">
    <source>
        <dbReference type="SAM" id="MobiDB-lite"/>
    </source>
</evidence>
<dbReference type="AlphaFoldDB" id="F0UH47"/>
<reference evidence="3" key="1">
    <citation type="submission" date="2008-07" db="EMBL/GenBank/DDBJ databases">
        <title>Annotation of Ajellomyces capsulatus strain H88.</title>
        <authorList>
            <person name="Champion M."/>
            <person name="Cuomo C."/>
            <person name="Ma L.-J."/>
            <person name="Henn M.R."/>
            <person name="Sil A."/>
            <person name="Goldman B."/>
            <person name="Young S.K."/>
            <person name="Kodira C.D."/>
            <person name="Zeng Q."/>
            <person name="Koehrsen M."/>
            <person name="Alvarado L."/>
            <person name="Berlin A."/>
            <person name="Borenstein D."/>
            <person name="Chen Z."/>
            <person name="Engels R."/>
            <person name="Freedman E."/>
            <person name="Gellesch M."/>
            <person name="Goldberg J."/>
            <person name="Griggs A."/>
            <person name="Gujja S."/>
            <person name="Heiman D."/>
            <person name="Hepburn T."/>
            <person name="Howarth C."/>
            <person name="Jen D."/>
            <person name="Larson L."/>
            <person name="Lewis B."/>
            <person name="Mehta T."/>
            <person name="Park D."/>
            <person name="Pearson M."/>
            <person name="Roberts A."/>
            <person name="Saif S."/>
            <person name="Shea T."/>
            <person name="Shenoy N."/>
            <person name="Sisk P."/>
            <person name="Stolte C."/>
            <person name="Sykes S."/>
            <person name="Walk T."/>
            <person name="White J."/>
            <person name="Yandava C."/>
            <person name="Klein B."/>
            <person name="McEwen J.G."/>
            <person name="Puccia R."/>
            <person name="Goldman G.H."/>
            <person name="Felipe M.S."/>
            <person name="Nino-Vega G."/>
            <person name="San-Blas G."/>
            <person name="Taylor J."/>
            <person name="Mendoza L."/>
            <person name="Galagan J."/>
            <person name="Nusbaum C."/>
            <person name="Birren B."/>
        </authorList>
    </citation>
    <scope>NUCLEOTIDE SEQUENCE [LARGE SCALE GENOMIC DNA]</scope>
    <source>
        <strain evidence="3">H88</strain>
    </source>
</reference>
<feature type="region of interest" description="Disordered" evidence="1">
    <location>
        <begin position="172"/>
        <end position="202"/>
    </location>
</feature>
<accession>F0UH47</accession>
<feature type="region of interest" description="Disordered" evidence="1">
    <location>
        <begin position="91"/>
        <end position="111"/>
    </location>
</feature>
<name>F0UH47_AJEC8</name>
<dbReference type="HOGENOM" id="CLU_1354271_0_0_1"/>
<feature type="compositionally biased region" description="Polar residues" evidence="1">
    <location>
        <begin position="172"/>
        <end position="185"/>
    </location>
</feature>
<dbReference type="EMBL" id="DS990638">
    <property type="protein sequence ID" value="EGC45234.1"/>
    <property type="molecule type" value="Genomic_DNA"/>
</dbReference>
<dbReference type="Proteomes" id="UP000008142">
    <property type="component" value="Unassembled WGS sequence"/>
</dbReference>
<feature type="compositionally biased region" description="Basic and acidic residues" evidence="1">
    <location>
        <begin position="186"/>
        <end position="202"/>
    </location>
</feature>
<proteinExistence type="predicted"/>
<protein>
    <submittedName>
        <fullName evidence="2">Predicted protein</fullName>
    </submittedName>
</protein>